<evidence type="ECO:0000313" key="3">
    <source>
        <dbReference type="EMBL" id="XDO02094.1"/>
    </source>
</evidence>
<organism evidence="3">
    <name type="scientific">Florenciella sp. virus SA2</name>
    <dbReference type="NCBI Taxonomy" id="3240092"/>
    <lineage>
        <taxon>Viruses</taxon>
    </lineage>
</organism>
<dbReference type="Gene3D" id="3.20.20.190">
    <property type="entry name" value="Phosphatidylinositol (PI) phosphodiesterase"/>
    <property type="match status" value="1"/>
</dbReference>
<dbReference type="InterPro" id="IPR001711">
    <property type="entry name" value="PLipase_C_Pinositol-sp_Y"/>
</dbReference>
<dbReference type="EMBL" id="PP542043">
    <property type="protein sequence ID" value="XDO02094.1"/>
    <property type="molecule type" value="Genomic_DNA"/>
</dbReference>
<dbReference type="SUPFAM" id="SSF50405">
    <property type="entry name" value="Actin-crosslinking proteins"/>
    <property type="match status" value="1"/>
</dbReference>
<keyword evidence="1" id="KW-0812">Transmembrane</keyword>
<sequence length="549" mass="63916">MSGFIEFIKDKLKDPAILIQIVVVTFILTIMMYSIYLIQNRQSTNKTKYNDNSKKISGDSYNFNELNKMNYFKSGPNNQYDCKLKDFYIKTAYNCFCTGNFKNDYVDTEAIKYCNKYHLRALDMQIFSIDGKPVISANYDNSIYYKQLLNYITLNEGLNTITEVFLEQGNLSDDPLFLNLRINYGKKSSSDNDNTLSFKDNMIAFYNKIHDELIDTIGSSRFFSLYQRKFNSNYDDDRNEIVPNIKFKYIKRKVFIFVTIVYGSSLEDSYVLESKLNDLVDLYSNDGGITQYRFDELDDNRTSLSNIYTNNLSICLPQLLNDKSSNFDFVVPFSKGIQFVAMNFQTNDTYLKYYDSFFKNQIGSSSTENVYSPYIKKIDKMLNFSEVIIDNYSTLLPNNTYKLGLLKNDNSGDISYCVDISYIYDASINFLKCYESSDNFTNYNLFKFEPAGKEDYYYMKTFVDKKYCTISGENGIICNKTDPNDAEKFKFTQSGLDTYYIQNEDLSYCSGFSDEYGTIYPDICCNIDATNANFSDDISINFHIERYQF</sequence>
<gene>
    <name evidence="3" type="ORF">FloV-SA2_00275</name>
</gene>
<accession>A0AB39JBN4</accession>
<name>A0AB39JBN4_9VIRU</name>
<dbReference type="GO" id="GO:0006629">
    <property type="term" value="P:lipid metabolic process"/>
    <property type="evidence" value="ECO:0007669"/>
    <property type="project" value="InterPro"/>
</dbReference>
<dbReference type="PROSITE" id="PS50008">
    <property type="entry name" value="PIPLC_Y_DOMAIN"/>
    <property type="match status" value="1"/>
</dbReference>
<feature type="transmembrane region" description="Helical" evidence="1">
    <location>
        <begin position="17"/>
        <end position="38"/>
    </location>
</feature>
<dbReference type="SUPFAM" id="SSF51695">
    <property type="entry name" value="PLC-like phosphodiesterases"/>
    <property type="match status" value="1"/>
</dbReference>
<dbReference type="InterPro" id="IPR008999">
    <property type="entry name" value="Actin-crosslinking"/>
</dbReference>
<keyword evidence="1" id="KW-1133">Transmembrane helix</keyword>
<protein>
    <recommendedName>
        <fullName evidence="2">PI-PLC Y-box domain-containing protein</fullName>
    </recommendedName>
</protein>
<keyword evidence="1" id="KW-0472">Membrane</keyword>
<proteinExistence type="predicted"/>
<evidence type="ECO:0000256" key="1">
    <source>
        <dbReference type="SAM" id="Phobius"/>
    </source>
</evidence>
<dbReference type="SMART" id="SM00149">
    <property type="entry name" value="PLCYc"/>
    <property type="match status" value="1"/>
</dbReference>
<dbReference type="InterPro" id="IPR017946">
    <property type="entry name" value="PLC-like_Pdiesterase_TIM-brl"/>
</dbReference>
<dbReference type="GO" id="GO:0035556">
    <property type="term" value="P:intracellular signal transduction"/>
    <property type="evidence" value="ECO:0007669"/>
    <property type="project" value="InterPro"/>
</dbReference>
<evidence type="ECO:0000259" key="2">
    <source>
        <dbReference type="PROSITE" id="PS50008"/>
    </source>
</evidence>
<dbReference type="Gene3D" id="2.80.10.50">
    <property type="match status" value="1"/>
</dbReference>
<reference evidence="3" key="1">
    <citation type="submission" date="2024-03" db="EMBL/GenBank/DDBJ databases">
        <title>Eukaryotic viruses encode the ribosomal protein eL40.</title>
        <authorList>
            <person name="Thomy J."/>
            <person name="Schvarcz C.R."/>
            <person name="McBeain K.A."/>
            <person name="Edwards K.F."/>
            <person name="Steward G.F."/>
        </authorList>
    </citation>
    <scope>NUCLEOTIDE SEQUENCE</scope>
    <source>
        <strain evidence="3">FloV-SA2</strain>
    </source>
</reference>
<dbReference type="GO" id="GO:0004435">
    <property type="term" value="F:phosphatidylinositol-4,5-bisphosphate phospholipase C activity"/>
    <property type="evidence" value="ECO:0007669"/>
    <property type="project" value="InterPro"/>
</dbReference>
<feature type="domain" description="PI-PLC Y-box" evidence="2">
    <location>
        <begin position="297"/>
        <end position="381"/>
    </location>
</feature>
<dbReference type="Pfam" id="PF00387">
    <property type="entry name" value="PI-PLC-Y"/>
    <property type="match status" value="1"/>
</dbReference>